<keyword evidence="2" id="KW-1185">Reference proteome</keyword>
<sequence length="396" mass="45341">MAHDHEQVYNAIIVVATLYFLPMSDITDHHTLQKAVPPVIRSRYQHAQQWYNRSVNQSMATVAQQSDSISSTRLLLFTTIFYIYAELRQGHYTSLEQLFHTAFAIVHSARSNLIVCKDGGILACLARLCDFAFTTGLNGAAISRSHWQSAILIGLSIRANIGASDLYQIQFELNNIQFDVDYITGNEQVNMNDTDINDHGLALRLQQWEQATTQYEKQPGLSPMIRIHLARLRCLFPLYKARWANLQRASPAVDWRLFEKPIDQLVGYFELMLRLSHNPPYSGPVPLYLLEMVWIPVSICAVWHCRTGSIVARCTAMLDKFRFWGQDRFLDTVIGYLENLRDTGYTQTTKVERELFGSKHRESLLLWQSSVVTQHLLEESGQSSESTIVIDPRVGW</sequence>
<accession>A0A8H3FMS6</accession>
<evidence type="ECO:0000313" key="2">
    <source>
        <dbReference type="Proteomes" id="UP000664169"/>
    </source>
</evidence>
<dbReference type="Proteomes" id="UP000664169">
    <property type="component" value="Unassembled WGS sequence"/>
</dbReference>
<proteinExistence type="predicted"/>
<comment type="caution">
    <text evidence="1">The sequence shown here is derived from an EMBL/GenBank/DDBJ whole genome shotgun (WGS) entry which is preliminary data.</text>
</comment>
<gene>
    <name evidence="1" type="ORF">GOMPHAMPRED_003468</name>
</gene>
<reference evidence="1" key="1">
    <citation type="submission" date="2021-03" db="EMBL/GenBank/DDBJ databases">
        <authorList>
            <person name="Tagirdzhanova G."/>
        </authorList>
    </citation>
    <scope>NUCLEOTIDE SEQUENCE</scope>
</reference>
<dbReference type="EMBL" id="CAJPDQ010000020">
    <property type="protein sequence ID" value="CAF9923856.1"/>
    <property type="molecule type" value="Genomic_DNA"/>
</dbReference>
<name>A0A8H3FMS6_9LECA</name>
<protein>
    <submittedName>
        <fullName evidence="1">Uncharacterized protein</fullName>
    </submittedName>
</protein>
<evidence type="ECO:0000313" key="1">
    <source>
        <dbReference type="EMBL" id="CAF9923856.1"/>
    </source>
</evidence>
<organism evidence="1 2">
    <name type="scientific">Gomphillus americanus</name>
    <dbReference type="NCBI Taxonomy" id="1940652"/>
    <lineage>
        <taxon>Eukaryota</taxon>
        <taxon>Fungi</taxon>
        <taxon>Dikarya</taxon>
        <taxon>Ascomycota</taxon>
        <taxon>Pezizomycotina</taxon>
        <taxon>Lecanoromycetes</taxon>
        <taxon>OSLEUM clade</taxon>
        <taxon>Ostropomycetidae</taxon>
        <taxon>Ostropales</taxon>
        <taxon>Graphidaceae</taxon>
        <taxon>Gomphilloideae</taxon>
        <taxon>Gomphillus</taxon>
    </lineage>
</organism>
<dbReference type="AlphaFoldDB" id="A0A8H3FMS6"/>